<dbReference type="PANTHER" id="PTHR24559">
    <property type="entry name" value="TRANSPOSON TY3-I GAG-POL POLYPROTEIN"/>
    <property type="match status" value="1"/>
</dbReference>
<dbReference type="InterPro" id="IPR000477">
    <property type="entry name" value="RT_dom"/>
</dbReference>
<keyword evidence="3" id="KW-1185">Reference proteome</keyword>
<dbReference type="InterPro" id="IPR021109">
    <property type="entry name" value="Peptidase_aspartic_dom_sf"/>
</dbReference>
<dbReference type="InterPro" id="IPR043502">
    <property type="entry name" value="DNA/RNA_pol_sf"/>
</dbReference>
<dbReference type="Gene3D" id="2.40.70.10">
    <property type="entry name" value="Acid Proteases"/>
    <property type="match status" value="1"/>
</dbReference>
<dbReference type="InterPro" id="IPR053134">
    <property type="entry name" value="RNA-dir_DNA_polymerase"/>
</dbReference>
<protein>
    <submittedName>
        <fullName evidence="2">Retrotransposon protein</fullName>
    </submittedName>
</protein>
<name>A0A5B6W6Y3_9ROSI</name>
<evidence type="ECO:0000259" key="1">
    <source>
        <dbReference type="Pfam" id="PF00078"/>
    </source>
</evidence>
<dbReference type="Pfam" id="PF00078">
    <property type="entry name" value="RVT_1"/>
    <property type="match status" value="1"/>
</dbReference>
<evidence type="ECO:0000313" key="2">
    <source>
        <dbReference type="EMBL" id="KAA3477053.1"/>
    </source>
</evidence>
<dbReference type="EMBL" id="SMMG02000004">
    <property type="protein sequence ID" value="KAA3477053.1"/>
    <property type="molecule type" value="Genomic_DNA"/>
</dbReference>
<dbReference type="Gene3D" id="3.10.10.10">
    <property type="entry name" value="HIV Type 1 Reverse Transcriptase, subunit A, domain 1"/>
    <property type="match status" value="1"/>
</dbReference>
<reference evidence="3" key="1">
    <citation type="journal article" date="2019" name="Plant Biotechnol. J.">
        <title>Genome sequencing of the Australian wild diploid species Gossypium australe highlights disease resistance and delayed gland morphogenesis.</title>
        <authorList>
            <person name="Cai Y."/>
            <person name="Cai X."/>
            <person name="Wang Q."/>
            <person name="Wang P."/>
            <person name="Zhang Y."/>
            <person name="Cai C."/>
            <person name="Xu Y."/>
            <person name="Wang K."/>
            <person name="Zhou Z."/>
            <person name="Wang C."/>
            <person name="Geng S."/>
            <person name="Li B."/>
            <person name="Dong Q."/>
            <person name="Hou Y."/>
            <person name="Wang H."/>
            <person name="Ai P."/>
            <person name="Liu Z."/>
            <person name="Yi F."/>
            <person name="Sun M."/>
            <person name="An G."/>
            <person name="Cheng J."/>
            <person name="Zhang Y."/>
            <person name="Shi Q."/>
            <person name="Xie Y."/>
            <person name="Shi X."/>
            <person name="Chang Y."/>
            <person name="Huang F."/>
            <person name="Chen Y."/>
            <person name="Hong S."/>
            <person name="Mi L."/>
            <person name="Sun Q."/>
            <person name="Zhang L."/>
            <person name="Zhou B."/>
            <person name="Peng R."/>
            <person name="Zhang X."/>
            <person name="Liu F."/>
        </authorList>
    </citation>
    <scope>NUCLEOTIDE SEQUENCE [LARGE SCALE GENOMIC DNA]</scope>
    <source>
        <strain evidence="3">cv. PA1801</strain>
    </source>
</reference>
<dbReference type="Pfam" id="PF08284">
    <property type="entry name" value="RVP_2"/>
    <property type="match status" value="1"/>
</dbReference>
<feature type="domain" description="Reverse transcriptase" evidence="1">
    <location>
        <begin position="184"/>
        <end position="274"/>
    </location>
</feature>
<dbReference type="SUPFAM" id="SSF56672">
    <property type="entry name" value="DNA/RNA polymerases"/>
    <property type="match status" value="1"/>
</dbReference>
<dbReference type="Gene3D" id="3.30.70.270">
    <property type="match status" value="1"/>
</dbReference>
<dbReference type="OrthoDB" id="1703479at2759"/>
<sequence>MELPFGEFDLILGMDWLVKHRTNLDCAAKRIVLMSSEAEEVVVIWERRDYLSNIISALRAKKLVRKGCEAFLAYDSTSDVKALSVGDVRTVKEFSKLLGLPPNHEVEIGIELLPKTAPDGAEGAGRIKGSNPRATGLRIHSTNLSPWGAPVLFVKKKDGSMRMCIDYLQLNKLTIKNEYPLPRIDDLSGYHQLRVKKADVYKTEFKTRYGHYEFLVMPFRLTNAPATFIDMMNRVIQPYLDRFMVVFIDDILVYSRTEEEHDSHLWVVLQILREN</sequence>
<proteinExistence type="predicted"/>
<dbReference type="AlphaFoldDB" id="A0A5B6W6Y3"/>
<organism evidence="2 3">
    <name type="scientific">Gossypium australe</name>
    <dbReference type="NCBI Taxonomy" id="47621"/>
    <lineage>
        <taxon>Eukaryota</taxon>
        <taxon>Viridiplantae</taxon>
        <taxon>Streptophyta</taxon>
        <taxon>Embryophyta</taxon>
        <taxon>Tracheophyta</taxon>
        <taxon>Spermatophyta</taxon>
        <taxon>Magnoliopsida</taxon>
        <taxon>eudicotyledons</taxon>
        <taxon>Gunneridae</taxon>
        <taxon>Pentapetalae</taxon>
        <taxon>rosids</taxon>
        <taxon>malvids</taxon>
        <taxon>Malvales</taxon>
        <taxon>Malvaceae</taxon>
        <taxon>Malvoideae</taxon>
        <taxon>Gossypium</taxon>
    </lineage>
</organism>
<gene>
    <name evidence="2" type="ORF">EPI10_010972</name>
</gene>
<evidence type="ECO:0000313" key="3">
    <source>
        <dbReference type="Proteomes" id="UP000325315"/>
    </source>
</evidence>
<dbReference type="CDD" id="cd01647">
    <property type="entry name" value="RT_LTR"/>
    <property type="match status" value="1"/>
</dbReference>
<dbReference type="PANTHER" id="PTHR24559:SF447">
    <property type="entry name" value="RNA-DIRECTED DNA POLYMERASE HOMOLOG"/>
    <property type="match status" value="1"/>
</dbReference>
<comment type="caution">
    <text evidence="2">The sequence shown here is derived from an EMBL/GenBank/DDBJ whole genome shotgun (WGS) entry which is preliminary data.</text>
</comment>
<accession>A0A5B6W6Y3</accession>
<dbReference type="InterPro" id="IPR043128">
    <property type="entry name" value="Rev_trsase/Diguanyl_cyclase"/>
</dbReference>
<dbReference type="Proteomes" id="UP000325315">
    <property type="component" value="Unassembled WGS sequence"/>
</dbReference>